<dbReference type="EMBL" id="JBIAUT010000006">
    <property type="protein sequence ID" value="MFF4218362.1"/>
    <property type="molecule type" value="Genomic_DNA"/>
</dbReference>
<protein>
    <submittedName>
        <fullName evidence="3">DUF6314 family protein</fullName>
    </submittedName>
</protein>
<accession>A0ABW6U2L2</accession>
<dbReference type="InterPro" id="IPR045632">
    <property type="entry name" value="DUF6314"/>
</dbReference>
<reference evidence="3 4" key="1">
    <citation type="submission" date="2024-10" db="EMBL/GenBank/DDBJ databases">
        <title>The Natural Products Discovery Center: Release of the First 8490 Sequenced Strains for Exploring Actinobacteria Biosynthetic Diversity.</title>
        <authorList>
            <person name="Kalkreuter E."/>
            <person name="Kautsar S.A."/>
            <person name="Yang D."/>
            <person name="Bader C.D."/>
            <person name="Teijaro C.N."/>
            <person name="Fluegel L."/>
            <person name="Davis C.M."/>
            <person name="Simpson J.R."/>
            <person name="Lauterbach L."/>
            <person name="Steele A.D."/>
            <person name="Gui C."/>
            <person name="Meng S."/>
            <person name="Li G."/>
            <person name="Viehrig K."/>
            <person name="Ye F."/>
            <person name="Su P."/>
            <person name="Kiefer A.F."/>
            <person name="Nichols A."/>
            <person name="Cepeda A.J."/>
            <person name="Yan W."/>
            <person name="Fan B."/>
            <person name="Jiang Y."/>
            <person name="Adhikari A."/>
            <person name="Zheng C.-J."/>
            <person name="Schuster L."/>
            <person name="Cowan T.M."/>
            <person name="Smanski M.J."/>
            <person name="Chevrette M.G."/>
            <person name="De Carvalho L.P.S."/>
            <person name="Shen B."/>
        </authorList>
    </citation>
    <scope>NUCLEOTIDE SEQUENCE [LARGE SCALE GENOMIC DNA]</scope>
    <source>
        <strain evidence="3 4">NPDC001650</strain>
    </source>
</reference>
<proteinExistence type="predicted"/>
<gene>
    <name evidence="3" type="ORF">ACFYZM_19050</name>
</gene>
<feature type="domain" description="DUF6314" evidence="2">
    <location>
        <begin position="32"/>
        <end position="162"/>
    </location>
</feature>
<keyword evidence="4" id="KW-1185">Reference proteome</keyword>
<comment type="caution">
    <text evidence="3">The sequence shown here is derived from an EMBL/GenBank/DDBJ whole genome shotgun (WGS) entry which is preliminary data.</text>
</comment>
<name>A0ABW6U2L2_9ACTN</name>
<dbReference type="RefSeq" id="WP_388628560.1">
    <property type="nucleotide sequence ID" value="NZ_JBIAUT010000006.1"/>
</dbReference>
<organism evidence="3 4">
    <name type="scientific">Streptomyces nondiastaticus</name>
    <dbReference type="NCBI Taxonomy" id="3154512"/>
    <lineage>
        <taxon>Bacteria</taxon>
        <taxon>Bacillati</taxon>
        <taxon>Actinomycetota</taxon>
        <taxon>Actinomycetes</taxon>
        <taxon>Kitasatosporales</taxon>
        <taxon>Streptomycetaceae</taxon>
        <taxon>Streptomyces</taxon>
    </lineage>
</organism>
<evidence type="ECO:0000259" key="2">
    <source>
        <dbReference type="Pfam" id="PF19834"/>
    </source>
</evidence>
<evidence type="ECO:0000256" key="1">
    <source>
        <dbReference type="SAM" id="MobiDB-lite"/>
    </source>
</evidence>
<dbReference type="Proteomes" id="UP001602123">
    <property type="component" value="Unassembled WGS sequence"/>
</dbReference>
<feature type="region of interest" description="Disordered" evidence="1">
    <location>
        <begin position="1"/>
        <end position="22"/>
    </location>
</feature>
<dbReference type="Pfam" id="PF19834">
    <property type="entry name" value="DUF6314"/>
    <property type="match status" value="1"/>
</dbReference>
<evidence type="ECO:0000313" key="3">
    <source>
        <dbReference type="EMBL" id="MFF4218362.1"/>
    </source>
</evidence>
<feature type="compositionally biased region" description="Pro residues" evidence="1">
    <location>
        <begin position="1"/>
        <end position="11"/>
    </location>
</feature>
<evidence type="ECO:0000313" key="4">
    <source>
        <dbReference type="Proteomes" id="UP001602123"/>
    </source>
</evidence>
<sequence>MQSPAPVPVTPSGPAWPEGPGLHPVPDAADYLMGEWTVERTLFDLRTGNSGSFRGTAVFRTADDGRVLHTEDGELRWDGTPGRAGRTLVLLPGPDGTCEVTFADGRFFHDLDLRTGEWSVHHPCAADRYEGAFAAVSHDEWHARWRTTGPAKDHLQRTVYRRRTAAGA</sequence>